<dbReference type="InterPro" id="IPR000175">
    <property type="entry name" value="Na/ntran_symport"/>
</dbReference>
<organism evidence="7">
    <name type="scientific">Tetraodon nigroviridis</name>
    <name type="common">Spotted green pufferfish</name>
    <name type="synonym">Chelonodon nigroviridis</name>
    <dbReference type="NCBI Taxonomy" id="99883"/>
    <lineage>
        <taxon>Eukaryota</taxon>
        <taxon>Metazoa</taxon>
        <taxon>Chordata</taxon>
        <taxon>Craniata</taxon>
        <taxon>Vertebrata</taxon>
        <taxon>Euteleostomi</taxon>
        <taxon>Actinopterygii</taxon>
        <taxon>Neopterygii</taxon>
        <taxon>Teleostei</taxon>
        <taxon>Neoteleostei</taxon>
        <taxon>Acanthomorphata</taxon>
        <taxon>Eupercaria</taxon>
        <taxon>Tetraodontiformes</taxon>
        <taxon>Tetradontoidea</taxon>
        <taxon>Tetraodontidae</taxon>
        <taxon>Tetraodon</taxon>
    </lineage>
</organism>
<reference evidence="7" key="2">
    <citation type="submission" date="2004-02" db="EMBL/GenBank/DDBJ databases">
        <authorList>
            <consortium name="Genoscope"/>
            <consortium name="Whitehead Institute Centre for Genome Research"/>
        </authorList>
    </citation>
    <scope>NUCLEOTIDE SEQUENCE</scope>
</reference>
<keyword evidence="2" id="KW-0813">Transport</keyword>
<proteinExistence type="predicted"/>
<protein>
    <submittedName>
        <fullName evidence="7">(spotted green pufferfish) hypothetical protein</fullName>
    </submittedName>
</protein>
<gene>
    <name evidence="7" type="ORF">GSTENG00038129001</name>
</gene>
<evidence type="ECO:0000256" key="2">
    <source>
        <dbReference type="ARBA" id="ARBA00022448"/>
    </source>
</evidence>
<name>Q4RBE1_TETNG</name>
<dbReference type="SUPFAM" id="SSF161070">
    <property type="entry name" value="SNF-like"/>
    <property type="match status" value="1"/>
</dbReference>
<dbReference type="Pfam" id="PF00209">
    <property type="entry name" value="SNF"/>
    <property type="match status" value="1"/>
</dbReference>
<accession>Q4RBE1</accession>
<dbReference type="GO" id="GO:0005332">
    <property type="term" value="F:gamma-aminobutyric acid:sodium:chloride symporter activity"/>
    <property type="evidence" value="ECO:0007669"/>
    <property type="project" value="TreeGrafter"/>
</dbReference>
<reference evidence="7" key="1">
    <citation type="journal article" date="2004" name="Nature">
        <title>Genome duplication in the teleost fish Tetraodon nigroviridis reveals the early vertebrate proto-karyotype.</title>
        <authorList>
            <person name="Jaillon O."/>
            <person name="Aury J.-M."/>
            <person name="Brunet F."/>
            <person name="Petit J.-L."/>
            <person name="Stange-Thomann N."/>
            <person name="Mauceli E."/>
            <person name="Bouneau L."/>
            <person name="Fischer C."/>
            <person name="Ozouf-Costaz C."/>
            <person name="Bernot A."/>
            <person name="Nicaud S."/>
            <person name="Jaffe D."/>
            <person name="Fisher S."/>
            <person name="Lutfalla G."/>
            <person name="Dossat C."/>
            <person name="Segurens B."/>
            <person name="Dasilva C."/>
            <person name="Salanoubat M."/>
            <person name="Levy M."/>
            <person name="Boudet N."/>
            <person name="Castellano S."/>
            <person name="Anthouard V."/>
            <person name="Jubin C."/>
            <person name="Castelli V."/>
            <person name="Katinka M."/>
            <person name="Vacherie B."/>
            <person name="Biemont C."/>
            <person name="Skalli Z."/>
            <person name="Cattolico L."/>
            <person name="Poulain J."/>
            <person name="De Berardinis V."/>
            <person name="Cruaud C."/>
            <person name="Duprat S."/>
            <person name="Brottier P."/>
            <person name="Coutanceau J.-P."/>
            <person name="Gouzy J."/>
            <person name="Parra G."/>
            <person name="Lardier G."/>
            <person name="Chapple C."/>
            <person name="McKernan K.J."/>
            <person name="McEwan P."/>
            <person name="Bosak S."/>
            <person name="Kellis M."/>
            <person name="Volff J.-N."/>
            <person name="Guigo R."/>
            <person name="Zody M.C."/>
            <person name="Mesirov J."/>
            <person name="Lindblad-Toh K."/>
            <person name="Birren B."/>
            <person name="Nusbaum C."/>
            <person name="Kahn D."/>
            <person name="Robinson-Rechavi M."/>
            <person name="Laudet V."/>
            <person name="Schachter V."/>
            <person name="Quetier F."/>
            <person name="Saurin W."/>
            <person name="Scarpelli C."/>
            <person name="Wincker P."/>
            <person name="Lander E.S."/>
            <person name="Weissenbach J."/>
            <person name="Roest Crollius H."/>
        </authorList>
    </citation>
    <scope>NUCLEOTIDE SEQUENCE [LARGE SCALE GENOMIC DNA]</scope>
</reference>
<keyword evidence="4 6" id="KW-1133">Transmembrane helix</keyword>
<comment type="caution">
    <text evidence="7">The sequence shown here is derived from an EMBL/GenBank/DDBJ whole genome shotgun (WGS) entry which is preliminary data.</text>
</comment>
<sequence length="45" mass="4925">GVFLIPYLLIVFVGGIPIFFLEIALGQFMKAGSINVWNIAPLFKG</sequence>
<keyword evidence="3 6" id="KW-0812">Transmembrane</keyword>
<keyword evidence="5 6" id="KW-0472">Membrane</keyword>
<dbReference type="GO" id="GO:0005886">
    <property type="term" value="C:plasma membrane"/>
    <property type="evidence" value="ECO:0007669"/>
    <property type="project" value="TreeGrafter"/>
</dbReference>
<evidence type="ECO:0000313" key="7">
    <source>
        <dbReference type="EMBL" id="CAG14292.1"/>
    </source>
</evidence>
<dbReference type="PROSITE" id="PS50267">
    <property type="entry name" value="NA_NEUROTRAN_SYMP_3"/>
    <property type="match status" value="1"/>
</dbReference>
<dbReference type="PANTHER" id="PTHR11616">
    <property type="entry name" value="SODIUM/CHLORIDE DEPENDENT TRANSPORTER"/>
    <property type="match status" value="1"/>
</dbReference>
<feature type="transmembrane region" description="Helical" evidence="6">
    <location>
        <begin position="6"/>
        <end position="25"/>
    </location>
</feature>
<dbReference type="EMBL" id="CAAE01021622">
    <property type="protein sequence ID" value="CAG14292.1"/>
    <property type="molecule type" value="Genomic_DNA"/>
</dbReference>
<feature type="non-terminal residue" evidence="7">
    <location>
        <position position="45"/>
    </location>
</feature>
<feature type="non-terminal residue" evidence="7">
    <location>
        <position position="1"/>
    </location>
</feature>
<evidence type="ECO:0000256" key="5">
    <source>
        <dbReference type="ARBA" id="ARBA00023136"/>
    </source>
</evidence>
<dbReference type="KEGG" id="tng:GSTEN00038129G001"/>
<evidence type="ECO:0000256" key="6">
    <source>
        <dbReference type="SAM" id="Phobius"/>
    </source>
</evidence>
<dbReference type="OrthoDB" id="6581954at2759"/>
<dbReference type="AlphaFoldDB" id="Q4RBE1"/>
<evidence type="ECO:0000256" key="3">
    <source>
        <dbReference type="ARBA" id="ARBA00022692"/>
    </source>
</evidence>
<evidence type="ECO:0000256" key="4">
    <source>
        <dbReference type="ARBA" id="ARBA00022989"/>
    </source>
</evidence>
<dbReference type="PANTHER" id="PTHR11616:SF96">
    <property type="entry name" value="SODIUM- AND CHLORIDE-DEPENDENT CREATINE TRANSPORTER 1"/>
    <property type="match status" value="1"/>
</dbReference>
<dbReference type="InterPro" id="IPR037272">
    <property type="entry name" value="SNS_sf"/>
</dbReference>
<comment type="subcellular location">
    <subcellularLocation>
        <location evidence="1">Membrane</location>
        <topology evidence="1">Multi-pass membrane protein</topology>
    </subcellularLocation>
</comment>
<evidence type="ECO:0000256" key="1">
    <source>
        <dbReference type="ARBA" id="ARBA00004141"/>
    </source>
</evidence>